<dbReference type="Proteomes" id="UP001596395">
    <property type="component" value="Unassembled WGS sequence"/>
</dbReference>
<keyword evidence="2" id="KW-1185">Reference proteome</keyword>
<accession>A0ABD5VED9</accession>
<name>A0ABD5VED9_9EURY</name>
<sequence length="147" mass="16381">MTLTINGVELEEGMNLWRYAALRTYNRTLTEQDPDDVFEEIAQVLVADYPEVVNGAPANIVKANLRGTPGVYDDSELINYHAMVATRVHHDPDTGHIDITLRDLKEQRKFVFSSNIDVAYTGEYYNSEPLSALESHLGVTILPSGGN</sequence>
<evidence type="ECO:0000313" key="1">
    <source>
        <dbReference type="EMBL" id="MFC6953745.1"/>
    </source>
</evidence>
<proteinExistence type="predicted"/>
<comment type="caution">
    <text evidence="1">The sequence shown here is derived from an EMBL/GenBank/DDBJ whole genome shotgun (WGS) entry which is preliminary data.</text>
</comment>
<reference evidence="1 2" key="1">
    <citation type="journal article" date="2019" name="Int. J. Syst. Evol. Microbiol.">
        <title>The Global Catalogue of Microorganisms (GCM) 10K type strain sequencing project: providing services to taxonomists for standard genome sequencing and annotation.</title>
        <authorList>
            <consortium name="The Broad Institute Genomics Platform"/>
            <consortium name="The Broad Institute Genome Sequencing Center for Infectious Disease"/>
            <person name="Wu L."/>
            <person name="Ma J."/>
        </authorList>
    </citation>
    <scope>NUCLEOTIDE SEQUENCE [LARGE SCALE GENOMIC DNA]</scope>
    <source>
        <strain evidence="1 2">GX26</strain>
    </source>
</reference>
<dbReference type="EMBL" id="JBHSXN010000002">
    <property type="protein sequence ID" value="MFC6953745.1"/>
    <property type="molecule type" value="Genomic_DNA"/>
</dbReference>
<dbReference type="AlphaFoldDB" id="A0ABD5VED9"/>
<organism evidence="1 2">
    <name type="scientific">Halorubellus litoreus</name>
    <dbReference type="NCBI Taxonomy" id="755308"/>
    <lineage>
        <taxon>Archaea</taxon>
        <taxon>Methanobacteriati</taxon>
        <taxon>Methanobacteriota</taxon>
        <taxon>Stenosarchaea group</taxon>
        <taxon>Halobacteria</taxon>
        <taxon>Halobacteriales</taxon>
        <taxon>Halorubellaceae</taxon>
        <taxon>Halorubellus</taxon>
    </lineage>
</organism>
<evidence type="ECO:0000313" key="2">
    <source>
        <dbReference type="Proteomes" id="UP001596395"/>
    </source>
</evidence>
<protein>
    <submittedName>
        <fullName evidence="1">Uncharacterized protein</fullName>
    </submittedName>
</protein>
<gene>
    <name evidence="1" type="ORF">ACFQGB_12810</name>
</gene>
<dbReference type="RefSeq" id="WP_336350698.1">
    <property type="nucleotide sequence ID" value="NZ_JAZAQL010000002.1"/>
</dbReference>